<dbReference type="Pfam" id="PF18962">
    <property type="entry name" value="Por_Secre_tail"/>
    <property type="match status" value="1"/>
</dbReference>
<sequence>MMKFYFALLVLLLLLPFYSKGQIKTEKVDKSEIPRIPAGIATKSYSPIAINIEEKETKLQKLEESILEYKSGEGMTFGIFEEFFLNFDKVESSCLDGTCYKEVSIYSKGANTLGFYFDQILLGPNSEFYIINDEESFLQGPFTKETVNKTEGFISGLIPGERLRLLLKAPENEVSTNRIVISEASYGIYDFFGVNKYTSNNSIQSACFGCSASCNQNIKCFSTYEEESHGVMLMLVKSGGTYSTIGTGALLNNGKQDYEPIVLTAVHVSPTIYLDSMQFMFHYRSPQCNPTSNGPTNIIVQGASPLGPSDGTTDLRLLKLDVNPHNSPVFNNNPVSYLGWSINSNPIGSVVGIHHPVSDVQKFLAGDVPSLRNDTSGPGNYYYWEFNLTNGLLQPVSSGSPLLDDNKRVIGANHGRDPGDNYDCNYSNNPKVLYGRLNRSWDIFSQYLDPNNEGLVALNTITNQPGAETKGYIEGLDYLCSSTNYELKNSPLEFSINWTVSPAGLVTNSSGTGPIANLSPSSPSASGDAVLTFTITSTGGSVQTEVNKTIKVGKPGVSSIWSATSSTGLNLPVPFVATYPDRCDEILDAEWDVYPTTVTIMEESGFPCAYPNNTGVQISFHNSGSYSVRVRVKNGCGWGGWSNPTYIQANNFLAFDYTVYPNPASNEINIEIQDGPEKSTSSPDLIKQSPFEVNIFDELGNLMLSTEMSDTKFKLDVSALTEGYYFMHIKHDKGVIRKKIKIER</sequence>
<evidence type="ECO:0000313" key="2">
    <source>
        <dbReference type="EMBL" id="QDH78709.1"/>
    </source>
</evidence>
<dbReference type="OrthoDB" id="905690at2"/>
<accession>A0A514CFW6</accession>
<dbReference type="KEGG" id="echi:FKX85_06535"/>
<evidence type="ECO:0000313" key="3">
    <source>
        <dbReference type="Proteomes" id="UP000316614"/>
    </source>
</evidence>
<dbReference type="InterPro" id="IPR026444">
    <property type="entry name" value="Secre_tail"/>
</dbReference>
<feature type="domain" description="Secretion system C-terminal sorting" evidence="1">
    <location>
        <begin position="659"/>
        <end position="742"/>
    </location>
</feature>
<name>A0A514CFW6_9BACT</name>
<gene>
    <name evidence="2" type="ORF">FKX85_06535</name>
</gene>
<reference evidence="2 3" key="1">
    <citation type="submission" date="2019-06" db="EMBL/GenBank/DDBJ databases">
        <title>Echinicola alkalisoli sp. nov. isolated from saline soil.</title>
        <authorList>
            <person name="Sun J.-Q."/>
            <person name="Xu L."/>
        </authorList>
    </citation>
    <scope>NUCLEOTIDE SEQUENCE [LARGE SCALE GENOMIC DNA]</scope>
    <source>
        <strain evidence="2 3">LN3S3</strain>
    </source>
</reference>
<dbReference type="Proteomes" id="UP000316614">
    <property type="component" value="Chromosome"/>
</dbReference>
<evidence type="ECO:0000259" key="1">
    <source>
        <dbReference type="Pfam" id="PF18962"/>
    </source>
</evidence>
<dbReference type="AlphaFoldDB" id="A0A514CFW6"/>
<keyword evidence="3" id="KW-1185">Reference proteome</keyword>
<dbReference type="RefSeq" id="WP_141613963.1">
    <property type="nucleotide sequence ID" value="NZ_CP041253.1"/>
</dbReference>
<dbReference type="EMBL" id="CP041253">
    <property type="protein sequence ID" value="QDH78709.1"/>
    <property type="molecule type" value="Genomic_DNA"/>
</dbReference>
<protein>
    <submittedName>
        <fullName evidence="2">T9SS type A sorting domain-containing protein</fullName>
    </submittedName>
</protein>
<dbReference type="Gene3D" id="2.40.10.10">
    <property type="entry name" value="Trypsin-like serine proteases"/>
    <property type="match status" value="2"/>
</dbReference>
<organism evidence="2 3">
    <name type="scientific">Echinicola soli</name>
    <dbReference type="NCBI Taxonomy" id="2591634"/>
    <lineage>
        <taxon>Bacteria</taxon>
        <taxon>Pseudomonadati</taxon>
        <taxon>Bacteroidota</taxon>
        <taxon>Cytophagia</taxon>
        <taxon>Cytophagales</taxon>
        <taxon>Cyclobacteriaceae</taxon>
        <taxon>Echinicola</taxon>
    </lineage>
</organism>
<proteinExistence type="predicted"/>
<dbReference type="NCBIfam" id="TIGR04183">
    <property type="entry name" value="Por_Secre_tail"/>
    <property type="match status" value="1"/>
</dbReference>
<dbReference type="InterPro" id="IPR009003">
    <property type="entry name" value="Peptidase_S1_PA"/>
</dbReference>
<dbReference type="SUPFAM" id="SSF50494">
    <property type="entry name" value="Trypsin-like serine proteases"/>
    <property type="match status" value="1"/>
</dbReference>
<dbReference type="InterPro" id="IPR043504">
    <property type="entry name" value="Peptidase_S1_PA_chymotrypsin"/>
</dbReference>